<keyword evidence="3 6" id="KW-0698">rRNA processing</keyword>
<gene>
    <name evidence="8" type="ORF">D0869_16037</name>
</gene>
<dbReference type="AlphaFoldDB" id="A0A3M6VXP7"/>
<dbReference type="InterPro" id="IPR011082">
    <property type="entry name" value="Exosome-assoc_fac/DNA_repair"/>
</dbReference>
<dbReference type="PANTHER" id="PTHR15341">
    <property type="entry name" value="SUN-COR STEROID HORMONE RECEPTOR CO-REPRESSOR"/>
    <property type="match status" value="1"/>
</dbReference>
<comment type="similarity">
    <text evidence="2 6">Belongs to the C1D family.</text>
</comment>
<comment type="function">
    <text evidence="6">Required for exosome-dependent processing of pre-rRNA and small nucleolar RNA (snRNA) precursors. Involved in processing of 35S pre-rRNA at the A0, A1 and A2 sites.</text>
</comment>
<feature type="compositionally biased region" description="Low complexity" evidence="7">
    <location>
        <begin position="243"/>
        <end position="276"/>
    </location>
</feature>
<comment type="caution">
    <text evidence="8">The sequence shown here is derived from an EMBL/GenBank/DDBJ whole genome shotgun (WGS) entry which is preliminary data.</text>
</comment>
<evidence type="ECO:0000256" key="3">
    <source>
        <dbReference type="ARBA" id="ARBA00022552"/>
    </source>
</evidence>
<dbReference type="VEuPathDB" id="FungiDB:BTJ68_00955"/>
<accession>A0A3M6VXP7</accession>
<dbReference type="GO" id="GO:0003723">
    <property type="term" value="F:RNA binding"/>
    <property type="evidence" value="ECO:0007669"/>
    <property type="project" value="UniProtKB-UniRule"/>
</dbReference>
<dbReference type="GO" id="GO:0005730">
    <property type="term" value="C:nucleolus"/>
    <property type="evidence" value="ECO:0007669"/>
    <property type="project" value="TreeGrafter"/>
</dbReference>
<evidence type="ECO:0000313" key="8">
    <source>
        <dbReference type="EMBL" id="RMX71044.1"/>
    </source>
</evidence>
<dbReference type="GO" id="GO:0003677">
    <property type="term" value="F:DNA binding"/>
    <property type="evidence" value="ECO:0007669"/>
    <property type="project" value="TreeGrafter"/>
</dbReference>
<proteinExistence type="inferred from homology"/>
<dbReference type="InterPro" id="IPR007146">
    <property type="entry name" value="Sas10/Utp3/C1D"/>
</dbReference>
<evidence type="ECO:0000256" key="4">
    <source>
        <dbReference type="ARBA" id="ARBA00022884"/>
    </source>
</evidence>
<reference evidence="8 9" key="1">
    <citation type="journal article" date="2018" name="BMC Genomics">
        <title>Genomic evidence for intraspecific hybridization in a clonal and extremely halotolerant yeast.</title>
        <authorList>
            <person name="Gostincar C."/>
            <person name="Stajich J.E."/>
            <person name="Zupancic J."/>
            <person name="Zalar P."/>
            <person name="Gunde-Cimerman N."/>
        </authorList>
    </citation>
    <scope>NUCLEOTIDE SEQUENCE [LARGE SCALE GENOMIC DNA]</scope>
    <source>
        <strain evidence="8 9">EXF-6656</strain>
    </source>
</reference>
<feature type="region of interest" description="Disordered" evidence="7">
    <location>
        <begin position="143"/>
        <end position="303"/>
    </location>
</feature>
<name>A0A3M6VXP7_HORWE</name>
<dbReference type="OrthoDB" id="1421013at2759"/>
<evidence type="ECO:0000256" key="5">
    <source>
        <dbReference type="ARBA" id="ARBA00023242"/>
    </source>
</evidence>
<evidence type="ECO:0000313" key="9">
    <source>
        <dbReference type="Proteomes" id="UP000281245"/>
    </source>
</evidence>
<evidence type="ECO:0000256" key="6">
    <source>
        <dbReference type="RuleBase" id="RU368003"/>
    </source>
</evidence>
<dbReference type="Pfam" id="PF04000">
    <property type="entry name" value="Sas10_Utp3"/>
    <property type="match status" value="1"/>
</dbReference>
<dbReference type="PANTHER" id="PTHR15341:SF3">
    <property type="entry name" value="NUCLEAR NUCLEIC ACID-BINDING PROTEIN C1D"/>
    <property type="match status" value="1"/>
</dbReference>
<dbReference type="GO" id="GO:0000460">
    <property type="term" value="P:maturation of 5.8S rRNA"/>
    <property type="evidence" value="ECO:0007669"/>
    <property type="project" value="TreeGrafter"/>
</dbReference>
<sequence>MAIADFSTVLNPTTHLKRGQFGYLKMDTEDLESLVEDFGGSLDDLEAALEPLLKTAISASTSKLPLLDKAKLYVLATYAIESILFSALRLNGVDAKSHPVFQELNRVKEYFEKIKAAETTGTKRSTQVDKDAAGRFIKHGLAGNEKFDRERAERQAREKAGAKRKLEELEGVGKHTRFDASAKKIRAAEESQDGAGTEAAPEAGEAVSVEQQQANKKEAKRQRRLERKMAEQSGGEGQSEDASPAGAGSSKPSSKSSNPPRSSNETFQALLQGPLPKEGKKKKRKSKGQVQQQMENERADEMR</sequence>
<evidence type="ECO:0000256" key="1">
    <source>
        <dbReference type="ARBA" id="ARBA00004123"/>
    </source>
</evidence>
<dbReference type="EMBL" id="QWIJ01003097">
    <property type="protein sequence ID" value="RMX71044.1"/>
    <property type="molecule type" value="Genomic_DNA"/>
</dbReference>
<organism evidence="8 9">
    <name type="scientific">Hortaea werneckii</name>
    <name type="common">Black yeast</name>
    <name type="synonym">Cladosporium werneckii</name>
    <dbReference type="NCBI Taxonomy" id="91943"/>
    <lineage>
        <taxon>Eukaryota</taxon>
        <taxon>Fungi</taxon>
        <taxon>Dikarya</taxon>
        <taxon>Ascomycota</taxon>
        <taxon>Pezizomycotina</taxon>
        <taxon>Dothideomycetes</taxon>
        <taxon>Dothideomycetidae</taxon>
        <taxon>Mycosphaerellales</taxon>
        <taxon>Teratosphaeriaceae</taxon>
        <taxon>Hortaea</taxon>
    </lineage>
</organism>
<evidence type="ECO:0000256" key="7">
    <source>
        <dbReference type="SAM" id="MobiDB-lite"/>
    </source>
</evidence>
<dbReference type="GO" id="GO:0010468">
    <property type="term" value="P:regulation of gene expression"/>
    <property type="evidence" value="ECO:0007669"/>
    <property type="project" value="TreeGrafter"/>
</dbReference>
<dbReference type="GO" id="GO:0000178">
    <property type="term" value="C:exosome (RNase complex)"/>
    <property type="evidence" value="ECO:0007669"/>
    <property type="project" value="TreeGrafter"/>
</dbReference>
<comment type="subcellular location">
    <subcellularLocation>
        <location evidence="1 6">Nucleus</location>
    </subcellularLocation>
</comment>
<keyword evidence="5 6" id="KW-0539">Nucleus</keyword>
<evidence type="ECO:0000256" key="2">
    <source>
        <dbReference type="ARBA" id="ARBA00009154"/>
    </source>
</evidence>
<protein>
    <recommendedName>
        <fullName evidence="6">Exosome complex protein</fullName>
    </recommendedName>
</protein>
<keyword evidence="4 6" id="KW-0694">RNA-binding</keyword>
<feature type="compositionally biased region" description="Low complexity" evidence="7">
    <location>
        <begin position="194"/>
        <end position="206"/>
    </location>
</feature>
<feature type="compositionally biased region" description="Basic and acidic residues" evidence="7">
    <location>
        <begin position="145"/>
        <end position="189"/>
    </location>
</feature>
<dbReference type="Proteomes" id="UP000281245">
    <property type="component" value="Unassembled WGS sequence"/>
</dbReference>